<dbReference type="EMBL" id="FNHG01000001">
    <property type="protein sequence ID" value="SDL64863.1"/>
    <property type="molecule type" value="Genomic_DNA"/>
</dbReference>
<feature type="domain" description="Leucine-binding protein" evidence="3">
    <location>
        <begin position="47"/>
        <end position="406"/>
    </location>
</feature>
<dbReference type="PANTHER" id="PTHR47235">
    <property type="entry name" value="BLR6548 PROTEIN"/>
    <property type="match status" value="1"/>
</dbReference>
<dbReference type="InterPro" id="IPR028081">
    <property type="entry name" value="Leu-bd"/>
</dbReference>
<comment type="similarity">
    <text evidence="1">Belongs to the leucine-binding protein family.</text>
</comment>
<organism evidence="4 5">
    <name type="scientific">Maricaulis salignorans</name>
    <dbReference type="NCBI Taxonomy" id="144026"/>
    <lineage>
        <taxon>Bacteria</taxon>
        <taxon>Pseudomonadati</taxon>
        <taxon>Pseudomonadota</taxon>
        <taxon>Alphaproteobacteria</taxon>
        <taxon>Maricaulales</taxon>
        <taxon>Maricaulaceae</taxon>
        <taxon>Maricaulis</taxon>
    </lineage>
</organism>
<dbReference type="OrthoDB" id="9147078at2"/>
<dbReference type="CDD" id="cd06343">
    <property type="entry name" value="PBP1_ABC_ligand_binding-like"/>
    <property type="match status" value="1"/>
</dbReference>
<evidence type="ECO:0000256" key="2">
    <source>
        <dbReference type="ARBA" id="ARBA00022729"/>
    </source>
</evidence>
<dbReference type="SUPFAM" id="SSF53822">
    <property type="entry name" value="Periplasmic binding protein-like I"/>
    <property type="match status" value="1"/>
</dbReference>
<accession>A0A1G9LSJ5</accession>
<sequence>MVDRMTTRTANGWTRRAALIGSAATLAACGAPGGDVGGGANGITDDTIRLGQSWPTSGAAAAVFGPMLDAIRAWQQHLNDTEGGVMMTDGRLRRIDLRTADDGLDPSRAIQNARYLVERENVFAMISPAGTANSTAISTYTERASIPLLYVLSGARHWTDTARFRWSVGLQPSSAVEGRIWARWLARNHPGARIGLLRDNTDFGHDLEYGLQAEIDAGALPVTIAGIQGYQPTDTTLASQITNLRAAGSNVFFNGATPQFAALGYKALVRSGWEPELNLLTNASPDPTTVIEPAGYDALQGVRCLLFLKDPADPQFIDSPDVVLWREVMERYSPRTPRNQLTFWASSLLQATVETLRAAEAPTRRAVMDAAHTLDATLPALAPGIRIRNTPQTNRPISQFALGQLRGEHFQVDGEVIGLDD</sequence>
<name>A0A1G9LSJ5_9PROT</name>
<dbReference type="Pfam" id="PF13458">
    <property type="entry name" value="Peripla_BP_6"/>
    <property type="match status" value="1"/>
</dbReference>
<protein>
    <submittedName>
        <fullName evidence="4">ABC-type branched-chain amino acid transport system, substrate-binding protein</fullName>
    </submittedName>
</protein>
<evidence type="ECO:0000256" key="1">
    <source>
        <dbReference type="ARBA" id="ARBA00010062"/>
    </source>
</evidence>
<dbReference type="Proteomes" id="UP000199759">
    <property type="component" value="Unassembled WGS sequence"/>
</dbReference>
<dbReference type="PROSITE" id="PS51257">
    <property type="entry name" value="PROKAR_LIPOPROTEIN"/>
    <property type="match status" value="1"/>
</dbReference>
<dbReference type="InterPro" id="IPR028082">
    <property type="entry name" value="Peripla_BP_I"/>
</dbReference>
<evidence type="ECO:0000313" key="4">
    <source>
        <dbReference type="EMBL" id="SDL64863.1"/>
    </source>
</evidence>
<gene>
    <name evidence="4" type="ORF">SAMN04488568_101192</name>
</gene>
<dbReference type="STRING" id="144026.SAMN04488568_101192"/>
<dbReference type="PANTHER" id="PTHR47235:SF1">
    <property type="entry name" value="BLR6548 PROTEIN"/>
    <property type="match status" value="1"/>
</dbReference>
<keyword evidence="5" id="KW-1185">Reference proteome</keyword>
<evidence type="ECO:0000313" key="5">
    <source>
        <dbReference type="Proteomes" id="UP000199759"/>
    </source>
</evidence>
<reference evidence="4 5" key="1">
    <citation type="submission" date="2016-10" db="EMBL/GenBank/DDBJ databases">
        <authorList>
            <person name="de Groot N.N."/>
        </authorList>
    </citation>
    <scope>NUCLEOTIDE SEQUENCE [LARGE SCALE GENOMIC DNA]</scope>
    <source>
        <strain evidence="4 5">DSM 16077</strain>
    </source>
</reference>
<proteinExistence type="inferred from homology"/>
<dbReference type="AlphaFoldDB" id="A0A1G9LSJ5"/>
<evidence type="ECO:0000259" key="3">
    <source>
        <dbReference type="Pfam" id="PF13458"/>
    </source>
</evidence>
<dbReference type="Gene3D" id="3.40.50.2300">
    <property type="match status" value="2"/>
</dbReference>
<keyword evidence="2" id="KW-0732">Signal</keyword>